<dbReference type="AlphaFoldDB" id="A0A4Y2LXA4"/>
<comment type="caution">
    <text evidence="5">The sequence shown here is derived from an EMBL/GenBank/DDBJ whole genome shotgun (WGS) entry which is preliminary data.</text>
</comment>
<dbReference type="Proteomes" id="UP000499080">
    <property type="component" value="Unassembled WGS sequence"/>
</dbReference>
<accession>A0A4Y2LXA4</accession>
<evidence type="ECO:0000313" key="4">
    <source>
        <dbReference type="EMBL" id="GBN19084.1"/>
    </source>
</evidence>
<organism evidence="5 6">
    <name type="scientific">Araneus ventricosus</name>
    <name type="common">Orbweaver spider</name>
    <name type="synonym">Epeira ventricosa</name>
    <dbReference type="NCBI Taxonomy" id="182803"/>
    <lineage>
        <taxon>Eukaryota</taxon>
        <taxon>Metazoa</taxon>
        <taxon>Ecdysozoa</taxon>
        <taxon>Arthropoda</taxon>
        <taxon>Chelicerata</taxon>
        <taxon>Arachnida</taxon>
        <taxon>Araneae</taxon>
        <taxon>Araneomorphae</taxon>
        <taxon>Entelegynae</taxon>
        <taxon>Araneoidea</taxon>
        <taxon>Araneidae</taxon>
        <taxon>Araneus</taxon>
    </lineage>
</organism>
<keyword evidence="6" id="KW-1185">Reference proteome</keyword>
<feature type="region of interest" description="Disordered" evidence="1">
    <location>
        <begin position="18"/>
        <end position="53"/>
    </location>
</feature>
<sequence length="127" mass="14119">MTGVCLFKQTRKQKVLKSATHVAEQSRSLQDISSLKKRKKENTRPPRPGNNIICSAEQSKRGALYAMPFLFTFRATQPPEIGAMAKITLLHCVACEKATPSAGLTSLGMKIRNRHVESCVYKNSLEL</sequence>
<dbReference type="EMBL" id="BGPR01006448">
    <property type="protein sequence ID" value="GBN19092.1"/>
    <property type="molecule type" value="Genomic_DNA"/>
</dbReference>
<protein>
    <submittedName>
        <fullName evidence="5">Uncharacterized protein</fullName>
    </submittedName>
</protein>
<proteinExistence type="predicted"/>
<evidence type="ECO:0000313" key="3">
    <source>
        <dbReference type="EMBL" id="GBN16833.1"/>
    </source>
</evidence>
<reference evidence="5 6" key="1">
    <citation type="journal article" date="2019" name="Sci. Rep.">
        <title>Orb-weaving spider Araneus ventricosus genome elucidates the spidroin gene catalogue.</title>
        <authorList>
            <person name="Kono N."/>
            <person name="Nakamura H."/>
            <person name="Ohtoshi R."/>
            <person name="Moran D.A.P."/>
            <person name="Shinohara A."/>
            <person name="Yoshida Y."/>
            <person name="Fujiwara M."/>
            <person name="Mori M."/>
            <person name="Tomita M."/>
            <person name="Arakawa K."/>
        </authorList>
    </citation>
    <scope>NUCLEOTIDE SEQUENCE [LARGE SCALE GENOMIC DNA]</scope>
</reference>
<evidence type="ECO:0000313" key="2">
    <source>
        <dbReference type="EMBL" id="GBN16770.1"/>
    </source>
</evidence>
<feature type="compositionally biased region" description="Polar residues" evidence="1">
    <location>
        <begin position="23"/>
        <end position="33"/>
    </location>
</feature>
<evidence type="ECO:0000256" key="1">
    <source>
        <dbReference type="SAM" id="MobiDB-lite"/>
    </source>
</evidence>
<dbReference type="EMBL" id="BGPR01006181">
    <property type="protein sequence ID" value="GBN16770.1"/>
    <property type="molecule type" value="Genomic_DNA"/>
</dbReference>
<name>A0A4Y2LXA4_ARAVE</name>
<gene>
    <name evidence="2" type="ORF">AVEN_156103_1</name>
    <name evidence="3" type="ORF">AVEN_178920_1</name>
    <name evidence="5" type="ORF">AVEN_23805_1</name>
    <name evidence="4" type="ORF">AVEN_8370_1</name>
</gene>
<dbReference type="EMBL" id="BGPR01006191">
    <property type="protein sequence ID" value="GBN16833.1"/>
    <property type="molecule type" value="Genomic_DNA"/>
</dbReference>
<evidence type="ECO:0000313" key="5">
    <source>
        <dbReference type="EMBL" id="GBN19092.1"/>
    </source>
</evidence>
<evidence type="ECO:0000313" key="6">
    <source>
        <dbReference type="Proteomes" id="UP000499080"/>
    </source>
</evidence>
<dbReference type="EMBL" id="BGPR01006447">
    <property type="protein sequence ID" value="GBN19084.1"/>
    <property type="molecule type" value="Genomic_DNA"/>
</dbReference>